<keyword evidence="11" id="KW-0333">Golgi apparatus</keyword>
<dbReference type="OrthoDB" id="443318at2759"/>
<keyword evidence="7" id="KW-0053">Apoptosis</keyword>
<reference evidence="21" key="1">
    <citation type="submission" date="2020-04" db="EMBL/GenBank/DDBJ databases">
        <title>Analysis of mating type loci in Filobasidium floriforme.</title>
        <authorList>
            <person name="Nowrousian M."/>
        </authorList>
    </citation>
    <scope>NUCLEOTIDE SEQUENCE</scope>
    <source>
        <strain evidence="21">CBS 6242</strain>
    </source>
</reference>
<evidence type="ECO:0000256" key="15">
    <source>
        <dbReference type="ARBA" id="ARBA00038895"/>
    </source>
</evidence>
<dbReference type="GO" id="GO:0004185">
    <property type="term" value="F:serine-type carboxypeptidase activity"/>
    <property type="evidence" value="ECO:0007669"/>
    <property type="project" value="UniProtKB-EC"/>
</dbReference>
<evidence type="ECO:0000256" key="17">
    <source>
        <dbReference type="ARBA" id="ARBA00040628"/>
    </source>
</evidence>
<evidence type="ECO:0000256" key="5">
    <source>
        <dbReference type="ARBA" id="ARBA00022670"/>
    </source>
</evidence>
<evidence type="ECO:0000256" key="14">
    <source>
        <dbReference type="ARBA" id="ARBA00037042"/>
    </source>
</evidence>
<comment type="subcellular location">
    <subcellularLocation>
        <location evidence="2">Golgi apparatus</location>
        <location evidence="2">trans-Golgi network membrane</location>
        <topology evidence="2">Single-pass type I membrane protein</topology>
    </subcellularLocation>
</comment>
<evidence type="ECO:0000313" key="22">
    <source>
        <dbReference type="Proteomes" id="UP000812966"/>
    </source>
</evidence>
<evidence type="ECO:0000256" key="6">
    <source>
        <dbReference type="ARBA" id="ARBA00022692"/>
    </source>
</evidence>
<feature type="region of interest" description="Disordered" evidence="19">
    <location>
        <begin position="585"/>
        <end position="604"/>
    </location>
</feature>
<keyword evidence="4" id="KW-0121">Carboxypeptidase</keyword>
<dbReference type="Proteomes" id="UP000812966">
    <property type="component" value="Unassembled WGS sequence"/>
</dbReference>
<sequence length="604" mass="66300">MTSPPGRKVATFSKAAADYYVPSLPGLPNLASHPTHPLNIYAGNIPSYPGEGVAGAEGATGVDAEIYFLMGKNRRSAGKGRVVFWFNGGPGCSSFDGSLMEVGPFRTVPASKTASGEVELELVDGGWEEFGTVIFIDQPPGTGYSVIPTNGYLHELDQASAHLVEFLGNFYSIFPELRSQDTYLAGESFAGQYIPYFADAILKSSLDPPITLQGLAIGNGWIDPREQYQGYVDFAYEKGMIKAGTAEAEAVEKAMFECQNEVDKYANKTEIPINLANCGDVMGSVTAPFTQDLNGKTMCKNVYDVRLMDEWPACGMNWPPDLPDLYSYLRRKDVVTALHAQAKETAWMECDTMVSTNLQLRTSPASIGLIPGIIAKGVKVMLFAGDEDLICNYKGIERTIASLEWAGARGLGEEEAQEWYVNETYAGTWQTARGLTYVRVAGGSHMVGFDLPHVTNDMIMRFMDVDPSDVLGSAALPSRLGSEERVRFDSSIDGAAGHGRIGTTPIVKDAWYHAASAMTLLLFLLGAAGLYFYLRARSRRRAKVGLDLRVPRDEEERQPLGRETHELEDYHDTGRDRAFQTRSPVFEIGDEDLDDERAVNKRRD</sequence>
<dbReference type="Gene3D" id="3.40.50.1820">
    <property type="entry name" value="alpha/beta hydrolase"/>
    <property type="match status" value="1"/>
</dbReference>
<dbReference type="GO" id="GO:0006915">
    <property type="term" value="P:apoptotic process"/>
    <property type="evidence" value="ECO:0007669"/>
    <property type="project" value="UniProtKB-KW"/>
</dbReference>
<keyword evidence="10 20" id="KW-1133">Transmembrane helix</keyword>
<dbReference type="PRINTS" id="PR00724">
    <property type="entry name" value="CRBOXYPTASEC"/>
</dbReference>
<keyword evidence="6 20" id="KW-0812">Transmembrane</keyword>
<evidence type="ECO:0000256" key="3">
    <source>
        <dbReference type="ARBA" id="ARBA00009431"/>
    </source>
</evidence>
<protein>
    <recommendedName>
        <fullName evidence="17">Pheromone-processing carboxypeptidase KEX1</fullName>
        <ecNumber evidence="15">3.4.16.6</ecNumber>
    </recommendedName>
    <alternativeName>
        <fullName evidence="18">Carboxypeptidase D</fullName>
    </alternativeName>
    <alternativeName>
        <fullName evidence="16">Pheromone-processing carboxypeptidase kex1</fullName>
    </alternativeName>
</protein>
<evidence type="ECO:0000256" key="9">
    <source>
        <dbReference type="ARBA" id="ARBA00022801"/>
    </source>
</evidence>
<keyword evidence="9" id="KW-0378">Hydrolase</keyword>
<evidence type="ECO:0000256" key="1">
    <source>
        <dbReference type="ARBA" id="ARBA00001003"/>
    </source>
</evidence>
<evidence type="ECO:0000256" key="8">
    <source>
        <dbReference type="ARBA" id="ARBA00022729"/>
    </source>
</evidence>
<dbReference type="PANTHER" id="PTHR11802">
    <property type="entry name" value="SERINE PROTEASE FAMILY S10 SERINE CARBOXYPEPTIDASE"/>
    <property type="match status" value="1"/>
</dbReference>
<gene>
    <name evidence="21" type="ORF">FFLO_02053</name>
</gene>
<evidence type="ECO:0000256" key="18">
    <source>
        <dbReference type="ARBA" id="ARBA00042717"/>
    </source>
</evidence>
<evidence type="ECO:0000256" key="12">
    <source>
        <dbReference type="ARBA" id="ARBA00023136"/>
    </source>
</evidence>
<dbReference type="Pfam" id="PF00450">
    <property type="entry name" value="Peptidase_S10"/>
    <property type="match status" value="1"/>
</dbReference>
<evidence type="ECO:0000256" key="16">
    <source>
        <dbReference type="ARBA" id="ARBA00040403"/>
    </source>
</evidence>
<evidence type="ECO:0000256" key="20">
    <source>
        <dbReference type="SAM" id="Phobius"/>
    </source>
</evidence>
<feature type="transmembrane region" description="Helical" evidence="20">
    <location>
        <begin position="510"/>
        <end position="534"/>
    </location>
</feature>
<accession>A0A8K0NS35</accession>
<feature type="region of interest" description="Disordered" evidence="19">
    <location>
        <begin position="553"/>
        <end position="574"/>
    </location>
</feature>
<evidence type="ECO:0000256" key="10">
    <source>
        <dbReference type="ARBA" id="ARBA00022989"/>
    </source>
</evidence>
<evidence type="ECO:0000256" key="2">
    <source>
        <dbReference type="ARBA" id="ARBA00004393"/>
    </source>
</evidence>
<dbReference type="EMBL" id="JABELV010000031">
    <property type="protein sequence ID" value="KAG7562474.1"/>
    <property type="molecule type" value="Genomic_DNA"/>
</dbReference>
<proteinExistence type="inferred from homology"/>
<dbReference type="SUPFAM" id="SSF53474">
    <property type="entry name" value="alpha/beta-Hydrolases"/>
    <property type="match status" value="1"/>
</dbReference>
<dbReference type="PANTHER" id="PTHR11802:SF190">
    <property type="entry name" value="PHEROMONE-PROCESSING CARBOXYPEPTIDASE KEX1"/>
    <property type="match status" value="1"/>
</dbReference>
<dbReference type="InterPro" id="IPR029058">
    <property type="entry name" value="AB_hydrolase_fold"/>
</dbReference>
<comment type="catalytic activity">
    <reaction evidence="1">
        <text>Preferential release of a C-terminal arginine or lysine residue.</text>
        <dbReference type="EC" id="3.4.16.6"/>
    </reaction>
</comment>
<keyword evidence="22" id="KW-1185">Reference proteome</keyword>
<evidence type="ECO:0000256" key="13">
    <source>
        <dbReference type="ARBA" id="ARBA00023180"/>
    </source>
</evidence>
<keyword evidence="13" id="KW-0325">Glycoprotein</keyword>
<comment type="caution">
    <text evidence="21">The sequence shown here is derived from an EMBL/GenBank/DDBJ whole genome shotgun (WGS) entry which is preliminary data.</text>
</comment>
<evidence type="ECO:0000256" key="7">
    <source>
        <dbReference type="ARBA" id="ARBA00022703"/>
    </source>
</evidence>
<evidence type="ECO:0000256" key="11">
    <source>
        <dbReference type="ARBA" id="ARBA00023034"/>
    </source>
</evidence>
<keyword evidence="8" id="KW-0732">Signal</keyword>
<comment type="function">
    <text evidence="14">Protease with a carboxypeptidase B-like function involved in the C-terminal processing of the lysine and arginine residues from protein precursors. Promotes cell fusion and is involved in the programmed cell death.</text>
</comment>
<dbReference type="GO" id="GO:0006508">
    <property type="term" value="P:proteolysis"/>
    <property type="evidence" value="ECO:0007669"/>
    <property type="project" value="UniProtKB-KW"/>
</dbReference>
<dbReference type="GO" id="GO:0005802">
    <property type="term" value="C:trans-Golgi network"/>
    <property type="evidence" value="ECO:0007669"/>
    <property type="project" value="TreeGrafter"/>
</dbReference>
<name>A0A8K0NS35_9TREE</name>
<dbReference type="InterPro" id="IPR001563">
    <property type="entry name" value="Peptidase_S10"/>
</dbReference>
<keyword evidence="5" id="KW-0645">Protease</keyword>
<evidence type="ECO:0000256" key="19">
    <source>
        <dbReference type="SAM" id="MobiDB-lite"/>
    </source>
</evidence>
<dbReference type="EC" id="3.4.16.6" evidence="15"/>
<keyword evidence="12 20" id="KW-0472">Membrane</keyword>
<evidence type="ECO:0000313" key="21">
    <source>
        <dbReference type="EMBL" id="KAG7562474.1"/>
    </source>
</evidence>
<comment type="similarity">
    <text evidence="3">Belongs to the peptidase S10 family.</text>
</comment>
<dbReference type="AlphaFoldDB" id="A0A8K0NS35"/>
<evidence type="ECO:0000256" key="4">
    <source>
        <dbReference type="ARBA" id="ARBA00022645"/>
    </source>
</evidence>
<organism evidence="21 22">
    <name type="scientific">Filobasidium floriforme</name>
    <dbReference type="NCBI Taxonomy" id="5210"/>
    <lineage>
        <taxon>Eukaryota</taxon>
        <taxon>Fungi</taxon>
        <taxon>Dikarya</taxon>
        <taxon>Basidiomycota</taxon>
        <taxon>Agaricomycotina</taxon>
        <taxon>Tremellomycetes</taxon>
        <taxon>Filobasidiales</taxon>
        <taxon>Filobasidiaceae</taxon>
        <taxon>Filobasidium</taxon>
    </lineage>
</organism>
<dbReference type="FunFam" id="3.40.50.1820:FF:000121">
    <property type="entry name" value="Carboxypeptidase D"/>
    <property type="match status" value="1"/>
</dbReference>